<keyword evidence="7" id="KW-0804">Transcription</keyword>
<keyword evidence="6 9" id="KW-0238">DNA-binding</keyword>
<dbReference type="FunFam" id="1.10.10.10:FF:000089">
    <property type="entry name" value="Alkaline phosphatase synthesis response regulator"/>
    <property type="match status" value="1"/>
</dbReference>
<evidence type="ECO:0000256" key="3">
    <source>
        <dbReference type="ARBA" id="ARBA00022553"/>
    </source>
</evidence>
<keyword evidence="3 8" id="KW-0597">Phosphoprotein</keyword>
<dbReference type="InterPro" id="IPR011006">
    <property type="entry name" value="CheY-like_superfamily"/>
</dbReference>
<dbReference type="Gene3D" id="3.40.50.2300">
    <property type="match status" value="1"/>
</dbReference>
<evidence type="ECO:0000259" key="10">
    <source>
        <dbReference type="PROSITE" id="PS50110"/>
    </source>
</evidence>
<dbReference type="InterPro" id="IPR039420">
    <property type="entry name" value="WalR-like"/>
</dbReference>
<accession>A0AB37HQW7</accession>
<dbReference type="InterPro" id="IPR001867">
    <property type="entry name" value="OmpR/PhoB-type_DNA-bd"/>
</dbReference>
<keyword evidence="4" id="KW-0902">Two-component regulatory system</keyword>
<dbReference type="SMART" id="SM00862">
    <property type="entry name" value="Trans_reg_C"/>
    <property type="match status" value="1"/>
</dbReference>
<evidence type="ECO:0000256" key="6">
    <source>
        <dbReference type="ARBA" id="ARBA00023125"/>
    </source>
</evidence>
<evidence type="ECO:0000313" key="12">
    <source>
        <dbReference type="EMBL" id="QRN92364.1"/>
    </source>
</evidence>
<feature type="modified residue" description="4-aspartylphosphate" evidence="8">
    <location>
        <position position="53"/>
    </location>
</feature>
<evidence type="ECO:0000256" key="9">
    <source>
        <dbReference type="PROSITE-ProRule" id="PRU01091"/>
    </source>
</evidence>
<dbReference type="Pfam" id="PF00486">
    <property type="entry name" value="Trans_reg_C"/>
    <property type="match status" value="1"/>
</dbReference>
<dbReference type="FunFam" id="3.40.50.2300:FF:000001">
    <property type="entry name" value="DNA-binding response regulator PhoB"/>
    <property type="match status" value="1"/>
</dbReference>
<dbReference type="PROSITE" id="PS51755">
    <property type="entry name" value="OMPR_PHOB"/>
    <property type="match status" value="1"/>
</dbReference>
<dbReference type="GO" id="GO:0000976">
    <property type="term" value="F:transcription cis-regulatory region binding"/>
    <property type="evidence" value="ECO:0007669"/>
    <property type="project" value="TreeGrafter"/>
</dbReference>
<keyword evidence="5" id="KW-0805">Transcription regulation</keyword>
<evidence type="ECO:0000313" key="13">
    <source>
        <dbReference type="Proteomes" id="UP000640299"/>
    </source>
</evidence>
<dbReference type="CDD" id="cd00383">
    <property type="entry name" value="trans_reg_C"/>
    <property type="match status" value="1"/>
</dbReference>
<dbReference type="SMART" id="SM00448">
    <property type="entry name" value="REC"/>
    <property type="match status" value="1"/>
</dbReference>
<name>A0AB37HQW7_MAMSC</name>
<evidence type="ECO:0000256" key="4">
    <source>
        <dbReference type="ARBA" id="ARBA00023012"/>
    </source>
</evidence>
<dbReference type="PANTHER" id="PTHR48111:SF73">
    <property type="entry name" value="ALKALINE PHOSPHATASE SYNTHESIS TRANSCRIPTIONAL REGULATORY PROTEIN PHOP"/>
    <property type="match status" value="1"/>
</dbReference>
<organism evidence="12 13">
    <name type="scientific">Mammaliicoccus sciuri</name>
    <name type="common">Staphylococcus sciuri</name>
    <dbReference type="NCBI Taxonomy" id="1296"/>
    <lineage>
        <taxon>Bacteria</taxon>
        <taxon>Bacillati</taxon>
        <taxon>Bacillota</taxon>
        <taxon>Bacilli</taxon>
        <taxon>Bacillales</taxon>
        <taxon>Staphylococcaceae</taxon>
        <taxon>Mammaliicoccus</taxon>
    </lineage>
</organism>
<dbReference type="SUPFAM" id="SSF52172">
    <property type="entry name" value="CheY-like"/>
    <property type="match status" value="1"/>
</dbReference>
<dbReference type="RefSeq" id="WP_103360783.1">
    <property type="nucleotide sequence ID" value="NZ_CP065795.1"/>
</dbReference>
<keyword evidence="2" id="KW-0963">Cytoplasm</keyword>
<dbReference type="Pfam" id="PF00072">
    <property type="entry name" value="Response_reg"/>
    <property type="match status" value="1"/>
</dbReference>
<evidence type="ECO:0000256" key="2">
    <source>
        <dbReference type="ARBA" id="ARBA00022490"/>
    </source>
</evidence>
<dbReference type="InterPro" id="IPR016032">
    <property type="entry name" value="Sig_transdc_resp-reg_C-effctor"/>
</dbReference>
<feature type="domain" description="OmpR/PhoB-type" evidence="11">
    <location>
        <begin position="132"/>
        <end position="231"/>
    </location>
</feature>
<sequence length="236" mass="27326">MSQKVLVVDDEQSIVTLLKYNIEQAGYQVIVAYDGVQALEKVNEEKPDLVVLDVMLPEKDGIEVCKTIRSDKNQVPILMLTAKDDEFDRVLGLELGADDYMTKPFSPREVVARVKAILRRVGQVENKNLDDDEDIILGAIRIRPDFFEVYRNDELLELTPKEFELLLYLIERQGRVITREHMLNSVWNYEFAGDSRIVDVHISHLRDKLEENPKQPQFIKTVRGLGYKLERPKNND</sequence>
<dbReference type="GO" id="GO:0005829">
    <property type="term" value="C:cytosol"/>
    <property type="evidence" value="ECO:0007669"/>
    <property type="project" value="TreeGrafter"/>
</dbReference>
<evidence type="ECO:0000256" key="8">
    <source>
        <dbReference type="PROSITE-ProRule" id="PRU00169"/>
    </source>
</evidence>
<evidence type="ECO:0000259" key="11">
    <source>
        <dbReference type="PROSITE" id="PS51755"/>
    </source>
</evidence>
<evidence type="ECO:0000256" key="1">
    <source>
        <dbReference type="ARBA" id="ARBA00004496"/>
    </source>
</evidence>
<comment type="subcellular location">
    <subcellularLocation>
        <location evidence="1">Cytoplasm</location>
    </subcellularLocation>
</comment>
<evidence type="ECO:0000256" key="5">
    <source>
        <dbReference type="ARBA" id="ARBA00023015"/>
    </source>
</evidence>
<evidence type="ECO:0000256" key="7">
    <source>
        <dbReference type="ARBA" id="ARBA00023163"/>
    </source>
</evidence>
<dbReference type="Proteomes" id="UP000640299">
    <property type="component" value="Chromosome"/>
</dbReference>
<dbReference type="Gene3D" id="6.10.250.690">
    <property type="match status" value="1"/>
</dbReference>
<dbReference type="AlphaFoldDB" id="A0AB37HQW7"/>
<dbReference type="SUPFAM" id="SSF46894">
    <property type="entry name" value="C-terminal effector domain of the bipartite response regulators"/>
    <property type="match status" value="1"/>
</dbReference>
<dbReference type="EMBL" id="CP069389">
    <property type="protein sequence ID" value="QRN92364.1"/>
    <property type="molecule type" value="Genomic_DNA"/>
</dbReference>
<gene>
    <name evidence="12" type="ORF">JRU67_06200</name>
</gene>
<dbReference type="PANTHER" id="PTHR48111">
    <property type="entry name" value="REGULATOR OF RPOS"/>
    <property type="match status" value="1"/>
</dbReference>
<dbReference type="CDD" id="cd19937">
    <property type="entry name" value="REC_OmpR_BsPhoP-like"/>
    <property type="match status" value="1"/>
</dbReference>
<dbReference type="PROSITE" id="PS50110">
    <property type="entry name" value="RESPONSE_REGULATORY"/>
    <property type="match status" value="1"/>
</dbReference>
<dbReference type="Gene3D" id="1.10.10.10">
    <property type="entry name" value="Winged helix-like DNA-binding domain superfamily/Winged helix DNA-binding domain"/>
    <property type="match status" value="1"/>
</dbReference>
<dbReference type="InterPro" id="IPR001789">
    <property type="entry name" value="Sig_transdc_resp-reg_receiver"/>
</dbReference>
<proteinExistence type="predicted"/>
<reference evidence="12" key="1">
    <citation type="submission" date="2021-02" db="EMBL/GenBank/DDBJ databases">
        <title>cfr and optrA-positive Staphylococcus spp.</title>
        <authorList>
            <person name="Chen L."/>
        </authorList>
    </citation>
    <scope>NUCLEOTIDE SEQUENCE</scope>
    <source>
        <strain evidence="12">GDQ20D70P</strain>
    </source>
</reference>
<protein>
    <submittedName>
        <fullName evidence="12">Response regulator transcription factor</fullName>
    </submittedName>
</protein>
<dbReference type="GO" id="GO:0006355">
    <property type="term" value="P:regulation of DNA-templated transcription"/>
    <property type="evidence" value="ECO:0007669"/>
    <property type="project" value="InterPro"/>
</dbReference>
<feature type="DNA-binding region" description="OmpR/PhoB-type" evidence="9">
    <location>
        <begin position="132"/>
        <end position="231"/>
    </location>
</feature>
<dbReference type="GO" id="GO:0032993">
    <property type="term" value="C:protein-DNA complex"/>
    <property type="evidence" value="ECO:0007669"/>
    <property type="project" value="TreeGrafter"/>
</dbReference>
<dbReference type="InterPro" id="IPR036388">
    <property type="entry name" value="WH-like_DNA-bd_sf"/>
</dbReference>
<feature type="domain" description="Response regulatory" evidence="10">
    <location>
        <begin position="4"/>
        <end position="118"/>
    </location>
</feature>
<dbReference type="GO" id="GO:0000156">
    <property type="term" value="F:phosphorelay response regulator activity"/>
    <property type="evidence" value="ECO:0007669"/>
    <property type="project" value="TreeGrafter"/>
</dbReference>